<dbReference type="InterPro" id="IPR036390">
    <property type="entry name" value="WH_DNA-bd_sf"/>
</dbReference>
<dbReference type="SUPFAM" id="SSF46785">
    <property type="entry name" value="Winged helix' DNA-binding domain"/>
    <property type="match status" value="1"/>
</dbReference>
<comment type="similarity">
    <text evidence="1">Belongs to the LysR transcriptional regulatory family.</text>
</comment>
<reference evidence="6" key="1">
    <citation type="submission" date="2022-02" db="EMBL/GenBank/DDBJ databases">
        <title>Vibrio sp. nov., a new bacterium isolated from Bohai sea, China.</title>
        <authorList>
            <person name="Yuan Y."/>
        </authorList>
    </citation>
    <scope>NUCLEOTIDE SEQUENCE</scope>
    <source>
        <strain evidence="6">DBSS07</strain>
    </source>
</reference>
<evidence type="ECO:0000313" key="6">
    <source>
        <dbReference type="EMBL" id="MCW8333983.1"/>
    </source>
</evidence>
<dbReference type="PANTHER" id="PTHR30118">
    <property type="entry name" value="HTH-TYPE TRANSCRIPTIONAL REGULATOR LEUO-RELATED"/>
    <property type="match status" value="1"/>
</dbReference>
<dbReference type="EMBL" id="JAKRRX010000041">
    <property type="protein sequence ID" value="MCW8333983.1"/>
    <property type="molecule type" value="Genomic_DNA"/>
</dbReference>
<keyword evidence="4" id="KW-0804">Transcription</keyword>
<organism evidence="6 7">
    <name type="scientific">Vibrio paucivorans</name>
    <dbReference type="NCBI Taxonomy" id="2829489"/>
    <lineage>
        <taxon>Bacteria</taxon>
        <taxon>Pseudomonadati</taxon>
        <taxon>Pseudomonadota</taxon>
        <taxon>Gammaproteobacteria</taxon>
        <taxon>Vibrionales</taxon>
        <taxon>Vibrionaceae</taxon>
        <taxon>Vibrio</taxon>
    </lineage>
</organism>
<feature type="domain" description="HTH lysR-type" evidence="5">
    <location>
        <begin position="9"/>
        <end position="66"/>
    </location>
</feature>
<dbReference type="InterPro" id="IPR005119">
    <property type="entry name" value="LysR_subst-bd"/>
</dbReference>
<evidence type="ECO:0000256" key="2">
    <source>
        <dbReference type="ARBA" id="ARBA00023015"/>
    </source>
</evidence>
<sequence>MARNLYDNLDLNLLRVFFVLFQEKNTRKAAERLFVTQPAVSKSLTKLRQTFDDELFVKHSKGIAPTPYAEDLYQSLRPLMFDLEHTLNSKEDFNPANLDEQIVIAISPFLMSALATNIYTEIRKQAPNVSVLFQSWNQDTQSEIESGKVCFGISYDFHVPVHKSLYSTKIAQDRFRIVCREDHPHKGETISPLEATKYPVGTILAPNWNYYKPAAEILADSLGIKFNIVLRSEFPSVLLEAVRTSDMMAAVSKFSDYEFVNGIKLLEFDWDHPLETPDIYSYYHYKNHNTQKTQWLASILKRVMPD</sequence>
<dbReference type="PANTHER" id="PTHR30118:SF15">
    <property type="entry name" value="TRANSCRIPTIONAL REGULATORY PROTEIN"/>
    <property type="match status" value="1"/>
</dbReference>
<accession>A0A9X3CDW0</accession>
<dbReference type="Gene3D" id="1.10.10.10">
    <property type="entry name" value="Winged helix-like DNA-binding domain superfamily/Winged helix DNA-binding domain"/>
    <property type="match status" value="1"/>
</dbReference>
<evidence type="ECO:0000256" key="4">
    <source>
        <dbReference type="ARBA" id="ARBA00023163"/>
    </source>
</evidence>
<dbReference type="InterPro" id="IPR050389">
    <property type="entry name" value="LysR-type_TF"/>
</dbReference>
<dbReference type="GO" id="GO:0003700">
    <property type="term" value="F:DNA-binding transcription factor activity"/>
    <property type="evidence" value="ECO:0007669"/>
    <property type="project" value="InterPro"/>
</dbReference>
<protein>
    <submittedName>
        <fullName evidence="6">LysR family transcriptional regulator</fullName>
    </submittedName>
</protein>
<evidence type="ECO:0000256" key="3">
    <source>
        <dbReference type="ARBA" id="ARBA00023125"/>
    </source>
</evidence>
<keyword evidence="7" id="KW-1185">Reference proteome</keyword>
<evidence type="ECO:0000313" key="7">
    <source>
        <dbReference type="Proteomes" id="UP001155586"/>
    </source>
</evidence>
<dbReference type="Pfam" id="PF03466">
    <property type="entry name" value="LysR_substrate"/>
    <property type="match status" value="1"/>
</dbReference>
<dbReference type="InterPro" id="IPR000847">
    <property type="entry name" value="LysR_HTH_N"/>
</dbReference>
<dbReference type="PRINTS" id="PR00039">
    <property type="entry name" value="HTHLYSR"/>
</dbReference>
<dbReference type="RefSeq" id="WP_252033043.1">
    <property type="nucleotide sequence ID" value="NZ_JAKRRX010000041.1"/>
</dbReference>
<evidence type="ECO:0000259" key="5">
    <source>
        <dbReference type="PROSITE" id="PS50931"/>
    </source>
</evidence>
<dbReference type="Pfam" id="PF00126">
    <property type="entry name" value="HTH_1"/>
    <property type="match status" value="1"/>
</dbReference>
<comment type="caution">
    <text evidence="6">The sequence shown here is derived from an EMBL/GenBank/DDBJ whole genome shotgun (WGS) entry which is preliminary data.</text>
</comment>
<name>A0A9X3CDW0_9VIBR</name>
<dbReference type="PROSITE" id="PS50931">
    <property type="entry name" value="HTH_LYSR"/>
    <property type="match status" value="1"/>
</dbReference>
<dbReference type="SUPFAM" id="SSF53850">
    <property type="entry name" value="Periplasmic binding protein-like II"/>
    <property type="match status" value="1"/>
</dbReference>
<proteinExistence type="inferred from homology"/>
<dbReference type="Gene3D" id="3.40.190.10">
    <property type="entry name" value="Periplasmic binding protein-like II"/>
    <property type="match status" value="2"/>
</dbReference>
<dbReference type="Proteomes" id="UP001155586">
    <property type="component" value="Unassembled WGS sequence"/>
</dbReference>
<dbReference type="GO" id="GO:0003677">
    <property type="term" value="F:DNA binding"/>
    <property type="evidence" value="ECO:0007669"/>
    <property type="project" value="UniProtKB-KW"/>
</dbReference>
<evidence type="ECO:0000256" key="1">
    <source>
        <dbReference type="ARBA" id="ARBA00009437"/>
    </source>
</evidence>
<dbReference type="InterPro" id="IPR036388">
    <property type="entry name" value="WH-like_DNA-bd_sf"/>
</dbReference>
<keyword evidence="2" id="KW-0805">Transcription regulation</keyword>
<gene>
    <name evidence="6" type="ORF">MD483_09135</name>
</gene>
<dbReference type="AlphaFoldDB" id="A0A9X3CDW0"/>
<keyword evidence="3" id="KW-0238">DNA-binding</keyword>